<reference evidence="2 3" key="1">
    <citation type="journal article" date="2022" name="Nat. Ecol. Evol.">
        <title>A masculinizing supergene underlies an exaggerated male reproductive morph in a spider.</title>
        <authorList>
            <person name="Hendrickx F."/>
            <person name="De Corte Z."/>
            <person name="Sonet G."/>
            <person name="Van Belleghem S.M."/>
            <person name="Kostlbacher S."/>
            <person name="Vangestel C."/>
        </authorList>
    </citation>
    <scope>NUCLEOTIDE SEQUENCE [LARGE SCALE GENOMIC DNA]</scope>
    <source>
        <strain evidence="2">W744_W776</strain>
    </source>
</reference>
<keyword evidence="3" id="KW-1185">Reference proteome</keyword>
<sequence>MFCGHIITSYEERMKTVFSVCTFKFRETILKTCNTRSELWDVHARILSAIDLPAAEARYHQVRSGNFRNDKPIPAKYGDSRSLPSSVGRPVDNDCSEAFVKTCTWFQENCQEPISVL</sequence>
<name>A0AAV6ULQ0_9ARAC</name>
<comment type="caution">
    <text evidence="2">The sequence shown here is derived from an EMBL/GenBank/DDBJ whole genome shotgun (WGS) entry which is preliminary data.</text>
</comment>
<dbReference type="AlphaFoldDB" id="A0AAV6ULQ0"/>
<protein>
    <submittedName>
        <fullName evidence="2">Uncharacterized protein</fullName>
    </submittedName>
</protein>
<feature type="region of interest" description="Disordered" evidence="1">
    <location>
        <begin position="65"/>
        <end position="91"/>
    </location>
</feature>
<gene>
    <name evidence="2" type="ORF">JTE90_022692</name>
</gene>
<dbReference type="EMBL" id="JAFNEN010000367">
    <property type="protein sequence ID" value="KAG8184644.1"/>
    <property type="molecule type" value="Genomic_DNA"/>
</dbReference>
<proteinExistence type="predicted"/>
<evidence type="ECO:0000313" key="3">
    <source>
        <dbReference type="Proteomes" id="UP000827092"/>
    </source>
</evidence>
<evidence type="ECO:0000256" key="1">
    <source>
        <dbReference type="SAM" id="MobiDB-lite"/>
    </source>
</evidence>
<accession>A0AAV6ULQ0</accession>
<evidence type="ECO:0000313" key="2">
    <source>
        <dbReference type="EMBL" id="KAG8184644.1"/>
    </source>
</evidence>
<dbReference type="Proteomes" id="UP000827092">
    <property type="component" value="Unassembled WGS sequence"/>
</dbReference>
<organism evidence="2 3">
    <name type="scientific">Oedothorax gibbosus</name>
    <dbReference type="NCBI Taxonomy" id="931172"/>
    <lineage>
        <taxon>Eukaryota</taxon>
        <taxon>Metazoa</taxon>
        <taxon>Ecdysozoa</taxon>
        <taxon>Arthropoda</taxon>
        <taxon>Chelicerata</taxon>
        <taxon>Arachnida</taxon>
        <taxon>Araneae</taxon>
        <taxon>Araneomorphae</taxon>
        <taxon>Entelegynae</taxon>
        <taxon>Araneoidea</taxon>
        <taxon>Linyphiidae</taxon>
        <taxon>Erigoninae</taxon>
        <taxon>Oedothorax</taxon>
    </lineage>
</organism>